<evidence type="ECO:0000313" key="2">
    <source>
        <dbReference type="Proteomes" id="UP001085076"/>
    </source>
</evidence>
<sequence>MGPATGLAGGVQGNGAFPDSDDCGAGAVAPACTLQRDPHPCGAPPLPPLSSLICVLLSCRVFALQLFLMVIPLSDDGIKI</sequence>
<evidence type="ECO:0000313" key="1">
    <source>
        <dbReference type="EMBL" id="KAJ0987128.1"/>
    </source>
</evidence>
<keyword evidence="2" id="KW-1185">Reference proteome</keyword>
<comment type="caution">
    <text evidence="1">The sequence shown here is derived from an EMBL/GenBank/DDBJ whole genome shotgun (WGS) entry which is preliminary data.</text>
</comment>
<dbReference type="Proteomes" id="UP001085076">
    <property type="component" value="Miscellaneous, Linkage group lg01"/>
</dbReference>
<gene>
    <name evidence="1" type="ORF">J5N97_005484</name>
</gene>
<organism evidence="1 2">
    <name type="scientific">Dioscorea zingiberensis</name>
    <dbReference type="NCBI Taxonomy" id="325984"/>
    <lineage>
        <taxon>Eukaryota</taxon>
        <taxon>Viridiplantae</taxon>
        <taxon>Streptophyta</taxon>
        <taxon>Embryophyta</taxon>
        <taxon>Tracheophyta</taxon>
        <taxon>Spermatophyta</taxon>
        <taxon>Magnoliopsida</taxon>
        <taxon>Liliopsida</taxon>
        <taxon>Dioscoreales</taxon>
        <taxon>Dioscoreaceae</taxon>
        <taxon>Dioscorea</taxon>
    </lineage>
</organism>
<dbReference type="EMBL" id="JAGGNH010000001">
    <property type="protein sequence ID" value="KAJ0987128.1"/>
    <property type="molecule type" value="Genomic_DNA"/>
</dbReference>
<reference evidence="1" key="1">
    <citation type="submission" date="2021-03" db="EMBL/GenBank/DDBJ databases">
        <authorList>
            <person name="Li Z."/>
            <person name="Yang C."/>
        </authorList>
    </citation>
    <scope>NUCLEOTIDE SEQUENCE</scope>
    <source>
        <strain evidence="1">Dzin_1.0</strain>
        <tissue evidence="1">Leaf</tissue>
    </source>
</reference>
<reference evidence="1" key="2">
    <citation type="journal article" date="2022" name="Hortic Res">
        <title>The genome of Dioscorea zingiberensis sheds light on the biosynthesis, origin and evolution of the medicinally important diosgenin saponins.</title>
        <authorList>
            <person name="Li Y."/>
            <person name="Tan C."/>
            <person name="Li Z."/>
            <person name="Guo J."/>
            <person name="Li S."/>
            <person name="Chen X."/>
            <person name="Wang C."/>
            <person name="Dai X."/>
            <person name="Yang H."/>
            <person name="Song W."/>
            <person name="Hou L."/>
            <person name="Xu J."/>
            <person name="Tong Z."/>
            <person name="Xu A."/>
            <person name="Yuan X."/>
            <person name="Wang W."/>
            <person name="Yang Q."/>
            <person name="Chen L."/>
            <person name="Sun Z."/>
            <person name="Wang K."/>
            <person name="Pan B."/>
            <person name="Chen J."/>
            <person name="Bao Y."/>
            <person name="Liu F."/>
            <person name="Qi X."/>
            <person name="Gang D.R."/>
            <person name="Wen J."/>
            <person name="Li J."/>
        </authorList>
    </citation>
    <scope>NUCLEOTIDE SEQUENCE</scope>
    <source>
        <strain evidence="1">Dzin_1.0</strain>
    </source>
</reference>
<proteinExistence type="predicted"/>
<name>A0A9D5DAC1_9LILI</name>
<dbReference type="AlphaFoldDB" id="A0A9D5DAC1"/>
<protein>
    <submittedName>
        <fullName evidence="1">Uncharacterized protein</fullName>
    </submittedName>
</protein>
<accession>A0A9D5DAC1</accession>